<evidence type="ECO:0000259" key="4">
    <source>
        <dbReference type="Pfam" id="PF12971"/>
    </source>
</evidence>
<organism evidence="6 7">
    <name type="scientific">Flavobacterium cutihirudinis</name>
    <dbReference type="NCBI Taxonomy" id="1265740"/>
    <lineage>
        <taxon>Bacteria</taxon>
        <taxon>Pseudomonadati</taxon>
        <taxon>Bacteroidota</taxon>
        <taxon>Flavobacteriia</taxon>
        <taxon>Flavobacteriales</taxon>
        <taxon>Flavobacteriaceae</taxon>
        <taxon>Flavobacterium</taxon>
    </lineage>
</organism>
<name>A0A3D9FQE6_9FLAO</name>
<evidence type="ECO:0000256" key="2">
    <source>
        <dbReference type="SAM" id="SignalP"/>
    </source>
</evidence>
<dbReference type="AlphaFoldDB" id="A0A3D9FQE6"/>
<dbReference type="InterPro" id="IPR024732">
    <property type="entry name" value="NAGLU_C"/>
</dbReference>
<dbReference type="Gene3D" id="3.30.379.10">
    <property type="entry name" value="Chitobiase/beta-hexosaminidase domain 2-like"/>
    <property type="match status" value="1"/>
</dbReference>
<feature type="domain" description="Alpha-N-acetylglucosaminidase C-terminal" evidence="5">
    <location>
        <begin position="449"/>
        <end position="712"/>
    </location>
</feature>
<dbReference type="Pfam" id="PF05089">
    <property type="entry name" value="NAGLU"/>
    <property type="match status" value="1"/>
</dbReference>
<dbReference type="OrthoDB" id="179563at2"/>
<dbReference type="Proteomes" id="UP000257004">
    <property type="component" value="Unassembled WGS sequence"/>
</dbReference>
<keyword evidence="1" id="KW-0378">Hydrolase</keyword>
<gene>
    <name evidence="6" type="ORF">BD847_3328</name>
</gene>
<reference evidence="6 7" key="1">
    <citation type="submission" date="2018-07" db="EMBL/GenBank/DDBJ databases">
        <title>Genomic Encyclopedia of Archaeal and Bacterial Type Strains, Phase II (KMG-II): from individual species to whole genera.</title>
        <authorList>
            <person name="Goeker M."/>
        </authorList>
    </citation>
    <scope>NUCLEOTIDE SEQUENCE [LARGE SCALE GENOMIC DNA]</scope>
    <source>
        <strain evidence="6 7">DSM 25795</strain>
    </source>
</reference>
<evidence type="ECO:0000313" key="6">
    <source>
        <dbReference type="EMBL" id="RED22698.1"/>
    </source>
</evidence>
<dbReference type="Pfam" id="PF12972">
    <property type="entry name" value="NAGLU_C"/>
    <property type="match status" value="1"/>
</dbReference>
<feature type="domain" description="Alpha-N-acetylglucosaminidase tim-barrel" evidence="3">
    <location>
        <begin position="121"/>
        <end position="440"/>
    </location>
</feature>
<protein>
    <submittedName>
        <fullName evidence="6">Alpha-N-acetylglucosaminidase</fullName>
    </submittedName>
</protein>
<dbReference type="PANTHER" id="PTHR12872:SF1">
    <property type="entry name" value="ALPHA-N-ACETYLGLUCOSAMINIDASE"/>
    <property type="match status" value="1"/>
</dbReference>
<evidence type="ECO:0000313" key="7">
    <source>
        <dbReference type="Proteomes" id="UP000257004"/>
    </source>
</evidence>
<feature type="domain" description="Alpha-N-acetylglucosaminidase N-terminal" evidence="4">
    <location>
        <begin position="26"/>
        <end position="106"/>
    </location>
</feature>
<dbReference type="InterPro" id="IPR024240">
    <property type="entry name" value="NAGLU_N"/>
</dbReference>
<proteinExistence type="predicted"/>
<dbReference type="Gene3D" id="3.20.20.80">
    <property type="entry name" value="Glycosidases"/>
    <property type="match status" value="1"/>
</dbReference>
<dbReference type="RefSeq" id="WP_115889305.1">
    <property type="nucleotide sequence ID" value="NZ_QRDQ01000010.1"/>
</dbReference>
<evidence type="ECO:0000259" key="3">
    <source>
        <dbReference type="Pfam" id="PF05089"/>
    </source>
</evidence>
<dbReference type="InterPro" id="IPR024733">
    <property type="entry name" value="NAGLU_tim-barrel"/>
</dbReference>
<dbReference type="PANTHER" id="PTHR12872">
    <property type="entry name" value="ALPHA-N-ACETYLGLUCOSAMINIDASE"/>
    <property type="match status" value="1"/>
</dbReference>
<dbReference type="InterPro" id="IPR007781">
    <property type="entry name" value="NAGLU"/>
</dbReference>
<dbReference type="EMBL" id="QRDQ01000010">
    <property type="protein sequence ID" value="RED22698.1"/>
    <property type="molecule type" value="Genomic_DNA"/>
</dbReference>
<dbReference type="GO" id="GO:0016787">
    <property type="term" value="F:hydrolase activity"/>
    <property type="evidence" value="ECO:0007669"/>
    <property type="project" value="UniProtKB-KW"/>
</dbReference>
<evidence type="ECO:0000259" key="5">
    <source>
        <dbReference type="Pfam" id="PF12972"/>
    </source>
</evidence>
<dbReference type="Pfam" id="PF12971">
    <property type="entry name" value="NAGLU_N"/>
    <property type="match status" value="1"/>
</dbReference>
<dbReference type="Gene3D" id="1.20.120.670">
    <property type="entry name" value="N-acetyl-b-d-glucoasminidase"/>
    <property type="match status" value="1"/>
</dbReference>
<dbReference type="GO" id="GO:0005975">
    <property type="term" value="P:carbohydrate metabolic process"/>
    <property type="evidence" value="ECO:0007669"/>
    <property type="project" value="UniProtKB-ARBA"/>
</dbReference>
<evidence type="ECO:0000256" key="1">
    <source>
        <dbReference type="ARBA" id="ARBA00022801"/>
    </source>
</evidence>
<keyword evidence="7" id="KW-1185">Reference proteome</keyword>
<feature type="signal peptide" evidence="2">
    <location>
        <begin position="1"/>
        <end position="21"/>
    </location>
</feature>
<accession>A0A3D9FQE6</accession>
<feature type="chain" id="PRO_5017702693" evidence="2">
    <location>
        <begin position="22"/>
        <end position="714"/>
    </location>
</feature>
<keyword evidence="2" id="KW-0732">Signal</keyword>
<dbReference type="InterPro" id="IPR029018">
    <property type="entry name" value="Hex-like_dom2"/>
</dbReference>
<sequence length="714" mass="82090">MKPTKISFLTLFLLFQLTVNAQSVYQPVKELAQRRVPWLSERTSFLSIPKENGKDLFILQTKNKNLVISASSASAAAKGLGYYLKNYCHRSMSHMGDNLSAVNQFPVINEPVKITSNADIRFALNYCTINYTMSFYGWKDWEHELDWMALNGVNLVLAPIGAEAVWQNTLRKLGYSEKEILQFIAGPAFSAWWLMGNLEGWGGPVTQGIIDQQTNLQKKILARMRTFGMQPVMQGFYGMVPSNLKDKGIDVIEQGKWAGGFQRPAFLKPDDNFKKIADIYYNEMIKLYGNDLHYFSGDPFHEGGKSENINVADYGKLVQTEMQKHFPESTWVLMGWQNNPSTQILSKLDKSKVLVQELFGENTNNWFTRKGYENTPFIWCTVTNFGEKSGMYGKLQRFADEVYRANNSEYASVMKGVGIMPEGIHNNPAVYDLVLDLAWHQEKVQTKDWIKSFVDARYGKSNEKIYQAWEIFLQTIYSSFEKSQEGPSESVFCARPSLKVGSVSSWGTRERNYDTEKFKEGVKLFIAASDEMNDSNTYQIDKVDFMRQVLSNMGENVYKDMVTAFEQKNIEQFSKQSSLFLSMIKMQDSLLSSNEHFQLYSWLKQARDFGKTPSEKELALKNAKMQITFWGPNNPDTDLHEYANKEWSGLMSSFYLPRWELFVTKSLAELKGDASIPDPDYFAFEQNWCNKSDMYQPVKISKMQQNQIIKEILK</sequence>
<comment type="caution">
    <text evidence="6">The sequence shown here is derived from an EMBL/GenBank/DDBJ whole genome shotgun (WGS) entry which is preliminary data.</text>
</comment>